<dbReference type="STRING" id="6216.A0A0R3SCE0"/>
<name>A0A0R3SCE0_HYMDI</name>
<dbReference type="PROSITE" id="PS50867">
    <property type="entry name" value="PRE_SET"/>
    <property type="match status" value="1"/>
</dbReference>
<dbReference type="PROSITE" id="PS50280">
    <property type="entry name" value="SET"/>
    <property type="match status" value="1"/>
</dbReference>
<dbReference type="InterPro" id="IPR050973">
    <property type="entry name" value="H3K9_Histone-Lys_N-MTase"/>
</dbReference>
<evidence type="ECO:0000256" key="2">
    <source>
        <dbReference type="ARBA" id="ARBA00022454"/>
    </source>
</evidence>
<dbReference type="PANTHER" id="PTHR46223">
    <property type="entry name" value="HISTONE-LYSINE N-METHYLTRANSFERASE SUV39H"/>
    <property type="match status" value="1"/>
</dbReference>
<comment type="subcellular location">
    <subcellularLocation>
        <location evidence="1">Chromosome</location>
    </subcellularLocation>
</comment>
<keyword evidence="6" id="KW-0479">Metal-binding</keyword>
<dbReference type="GO" id="GO:0042054">
    <property type="term" value="F:histone methyltransferase activity"/>
    <property type="evidence" value="ECO:0007669"/>
    <property type="project" value="InterPro"/>
</dbReference>
<dbReference type="Pfam" id="PF05033">
    <property type="entry name" value="Pre-SET"/>
    <property type="match status" value="1"/>
</dbReference>
<dbReference type="GO" id="GO:0005634">
    <property type="term" value="C:nucleus"/>
    <property type="evidence" value="ECO:0007669"/>
    <property type="project" value="InterPro"/>
</dbReference>
<protein>
    <submittedName>
        <fullName evidence="15">Histone-lysine N-methyltransferase SETMAR</fullName>
    </submittedName>
</protein>
<keyword evidence="5" id="KW-0949">S-adenosyl-L-methionine</keyword>
<dbReference type="OrthoDB" id="616263at2759"/>
<feature type="domain" description="Post-SET" evidence="10">
    <location>
        <begin position="229"/>
        <end position="245"/>
    </location>
</feature>
<evidence type="ECO:0000313" key="14">
    <source>
        <dbReference type="Proteomes" id="UP000321570"/>
    </source>
</evidence>
<dbReference type="SUPFAM" id="SSF82199">
    <property type="entry name" value="SET domain"/>
    <property type="match status" value="1"/>
</dbReference>
<evidence type="ECO:0000259" key="10">
    <source>
        <dbReference type="PROSITE" id="PS50868"/>
    </source>
</evidence>
<evidence type="ECO:0000256" key="7">
    <source>
        <dbReference type="ARBA" id="ARBA00022833"/>
    </source>
</evidence>
<dbReference type="Proteomes" id="UP000321570">
    <property type="component" value="Unassembled WGS sequence"/>
</dbReference>
<dbReference type="InterPro" id="IPR007728">
    <property type="entry name" value="Pre-SET_dom"/>
</dbReference>
<keyword evidence="4" id="KW-0808">Transferase</keyword>
<keyword evidence="2" id="KW-0158">Chromosome</keyword>
<dbReference type="SMART" id="SM00317">
    <property type="entry name" value="SET"/>
    <property type="match status" value="1"/>
</dbReference>
<dbReference type="PANTHER" id="PTHR46223:SF3">
    <property type="entry name" value="HISTONE-LYSINE N-METHYLTRANSFERASE SET-23"/>
    <property type="match status" value="1"/>
</dbReference>
<dbReference type="EMBL" id="CABIJS010000008">
    <property type="protein sequence ID" value="VUZ38847.1"/>
    <property type="molecule type" value="Genomic_DNA"/>
</dbReference>
<dbReference type="GO" id="GO:0008270">
    <property type="term" value="F:zinc ion binding"/>
    <property type="evidence" value="ECO:0007669"/>
    <property type="project" value="InterPro"/>
</dbReference>
<evidence type="ECO:0000259" key="9">
    <source>
        <dbReference type="PROSITE" id="PS50867"/>
    </source>
</evidence>
<sequence length="258" mass="28251">MLFDDKLPSDLIFSQNPGCDCQGTCIDPLKCACLLRSSGLNYLPDSRELQHCFSDILNRPIYECNSNCSCTASCSNRLVQNNVDDFSLLKRVDAFGKGLGVCAARNIEAGEFVCIYKGVYINPCDSAKVSFTHSSESGHVYVLQIREFAGDLERGKMIFETVVDGACDGYGDFLPISSLINHSCDPNLTVIPVRVDSVLPLLAFFAKRFIPMGEEVAYDYGERSSGNSSGKRCLCGAETCRGFLPNHDSLDLNCLSIN</sequence>
<feature type="domain" description="SET" evidence="8">
    <location>
        <begin position="84"/>
        <end position="221"/>
    </location>
</feature>
<gene>
    <name evidence="11" type="ORF">HDID_LOCUS2232</name>
    <name evidence="12" type="ORF">WMSIL1_LOCUS271</name>
</gene>
<reference evidence="15" key="1">
    <citation type="submission" date="2017-02" db="UniProtKB">
        <authorList>
            <consortium name="WormBaseParasite"/>
        </authorList>
    </citation>
    <scope>IDENTIFICATION</scope>
</reference>
<proteinExistence type="predicted"/>
<evidence type="ECO:0000259" key="8">
    <source>
        <dbReference type="PROSITE" id="PS50280"/>
    </source>
</evidence>
<evidence type="ECO:0000313" key="11">
    <source>
        <dbReference type="EMBL" id="VDL19693.1"/>
    </source>
</evidence>
<keyword evidence="3" id="KW-0489">Methyltransferase</keyword>
<dbReference type="Gene3D" id="2.170.270.10">
    <property type="entry name" value="SET domain"/>
    <property type="match status" value="1"/>
</dbReference>
<organism evidence="15">
    <name type="scientific">Hymenolepis diminuta</name>
    <name type="common">Rat tapeworm</name>
    <dbReference type="NCBI Taxonomy" id="6216"/>
    <lineage>
        <taxon>Eukaryota</taxon>
        <taxon>Metazoa</taxon>
        <taxon>Spiralia</taxon>
        <taxon>Lophotrochozoa</taxon>
        <taxon>Platyhelminthes</taxon>
        <taxon>Cestoda</taxon>
        <taxon>Eucestoda</taxon>
        <taxon>Cyclophyllidea</taxon>
        <taxon>Hymenolepididae</taxon>
        <taxon>Hymenolepis</taxon>
    </lineage>
</organism>
<evidence type="ECO:0000256" key="1">
    <source>
        <dbReference type="ARBA" id="ARBA00004286"/>
    </source>
</evidence>
<evidence type="ECO:0000256" key="5">
    <source>
        <dbReference type="ARBA" id="ARBA00022691"/>
    </source>
</evidence>
<evidence type="ECO:0000256" key="3">
    <source>
        <dbReference type="ARBA" id="ARBA00022603"/>
    </source>
</evidence>
<dbReference type="WBParaSite" id="HDID_0000223101-mRNA-1">
    <property type="protein sequence ID" value="HDID_0000223101-mRNA-1"/>
    <property type="gene ID" value="HDID_0000223101"/>
</dbReference>
<evidence type="ECO:0000256" key="4">
    <source>
        <dbReference type="ARBA" id="ARBA00022679"/>
    </source>
</evidence>
<evidence type="ECO:0000313" key="12">
    <source>
        <dbReference type="EMBL" id="VUZ38847.1"/>
    </source>
</evidence>
<evidence type="ECO:0000313" key="13">
    <source>
        <dbReference type="Proteomes" id="UP000274504"/>
    </source>
</evidence>
<dbReference type="GO" id="GO:0032259">
    <property type="term" value="P:methylation"/>
    <property type="evidence" value="ECO:0007669"/>
    <property type="project" value="UniProtKB-KW"/>
</dbReference>
<dbReference type="InterPro" id="IPR001214">
    <property type="entry name" value="SET_dom"/>
</dbReference>
<dbReference type="Proteomes" id="UP000274504">
    <property type="component" value="Unassembled WGS sequence"/>
</dbReference>
<dbReference type="InterPro" id="IPR003616">
    <property type="entry name" value="Post-SET_dom"/>
</dbReference>
<dbReference type="Pfam" id="PF00856">
    <property type="entry name" value="SET"/>
    <property type="match status" value="1"/>
</dbReference>
<reference evidence="12 14" key="3">
    <citation type="submission" date="2019-07" db="EMBL/GenBank/DDBJ databases">
        <authorList>
            <person name="Jastrzebski P J."/>
            <person name="Paukszto L."/>
            <person name="Jastrzebski P J."/>
        </authorList>
    </citation>
    <scope>NUCLEOTIDE SEQUENCE [LARGE SCALE GENOMIC DNA]</scope>
    <source>
        <strain evidence="12 14">WMS-il1</strain>
    </source>
</reference>
<evidence type="ECO:0000256" key="6">
    <source>
        <dbReference type="ARBA" id="ARBA00022723"/>
    </source>
</evidence>
<dbReference type="AlphaFoldDB" id="A0A0R3SCE0"/>
<reference evidence="11 13" key="2">
    <citation type="submission" date="2018-11" db="EMBL/GenBank/DDBJ databases">
        <authorList>
            <consortium name="Pathogen Informatics"/>
        </authorList>
    </citation>
    <scope>NUCLEOTIDE SEQUENCE [LARGE SCALE GENOMIC DNA]</scope>
</reference>
<dbReference type="EMBL" id="UYSG01000519">
    <property type="protein sequence ID" value="VDL19693.1"/>
    <property type="molecule type" value="Genomic_DNA"/>
</dbReference>
<dbReference type="PROSITE" id="PS50868">
    <property type="entry name" value="POST_SET"/>
    <property type="match status" value="1"/>
</dbReference>
<dbReference type="GO" id="GO:0005694">
    <property type="term" value="C:chromosome"/>
    <property type="evidence" value="ECO:0007669"/>
    <property type="project" value="UniProtKB-SubCell"/>
</dbReference>
<dbReference type="InterPro" id="IPR046341">
    <property type="entry name" value="SET_dom_sf"/>
</dbReference>
<keyword evidence="14" id="KW-1185">Reference proteome</keyword>
<accession>A0A0R3SCE0</accession>
<keyword evidence="7" id="KW-0862">Zinc</keyword>
<evidence type="ECO:0000313" key="15">
    <source>
        <dbReference type="WBParaSite" id="HDID_0000223101-mRNA-1"/>
    </source>
</evidence>
<feature type="domain" description="Pre-SET" evidence="9">
    <location>
        <begin position="17"/>
        <end position="82"/>
    </location>
</feature>